<keyword evidence="11" id="KW-0460">Magnesium</keyword>
<keyword evidence="8" id="KW-0547">Nucleotide-binding</keyword>
<organism evidence="15 16">
    <name type="scientific">Halalkalibacter nanhaiisediminis</name>
    <dbReference type="NCBI Taxonomy" id="688079"/>
    <lineage>
        <taxon>Bacteria</taxon>
        <taxon>Bacillati</taxon>
        <taxon>Bacillota</taxon>
        <taxon>Bacilli</taxon>
        <taxon>Bacillales</taxon>
        <taxon>Bacillaceae</taxon>
        <taxon>Halalkalibacter</taxon>
    </lineage>
</organism>
<dbReference type="OrthoDB" id="9812123at2"/>
<keyword evidence="13 15" id="KW-0670">Pyruvate</keyword>
<evidence type="ECO:0000256" key="8">
    <source>
        <dbReference type="ARBA" id="ARBA00022741"/>
    </source>
</evidence>
<dbReference type="Gene3D" id="3.20.20.60">
    <property type="entry name" value="Phosphoenolpyruvate-binding domains"/>
    <property type="match status" value="2"/>
</dbReference>
<evidence type="ECO:0000313" key="16">
    <source>
        <dbReference type="Proteomes" id="UP000315711"/>
    </source>
</evidence>
<dbReference type="GO" id="GO:0030955">
    <property type="term" value="F:potassium ion binding"/>
    <property type="evidence" value="ECO:0007669"/>
    <property type="project" value="InterPro"/>
</dbReference>
<dbReference type="EMBL" id="VLKZ01000004">
    <property type="protein sequence ID" value="TWI56854.1"/>
    <property type="molecule type" value="Genomic_DNA"/>
</dbReference>
<evidence type="ECO:0000256" key="5">
    <source>
        <dbReference type="ARBA" id="ARBA00018587"/>
    </source>
</evidence>
<dbReference type="InterPro" id="IPR011037">
    <property type="entry name" value="Pyrv_Knase-like_insert_dom_sf"/>
</dbReference>
<comment type="similarity">
    <text evidence="3">Belongs to the pyruvate kinase family.</text>
</comment>
<keyword evidence="10" id="KW-0067">ATP-binding</keyword>
<dbReference type="GO" id="GO:0016301">
    <property type="term" value="F:kinase activity"/>
    <property type="evidence" value="ECO:0007669"/>
    <property type="project" value="UniProtKB-KW"/>
</dbReference>
<evidence type="ECO:0000256" key="12">
    <source>
        <dbReference type="ARBA" id="ARBA00023152"/>
    </source>
</evidence>
<keyword evidence="12" id="KW-0324">Glycolysis</keyword>
<evidence type="ECO:0000256" key="6">
    <source>
        <dbReference type="ARBA" id="ARBA00022679"/>
    </source>
</evidence>
<feature type="domain" description="Pyruvate kinase barrel" evidence="14">
    <location>
        <begin position="304"/>
        <end position="569"/>
    </location>
</feature>
<keyword evidence="6" id="KW-0808">Transferase</keyword>
<dbReference type="InterPro" id="IPR015806">
    <property type="entry name" value="Pyrv_Knase_insert_dom_sf"/>
</dbReference>
<keyword evidence="16" id="KW-1185">Reference proteome</keyword>
<keyword evidence="7" id="KW-0479">Metal-binding</keyword>
<evidence type="ECO:0000256" key="7">
    <source>
        <dbReference type="ARBA" id="ARBA00022723"/>
    </source>
</evidence>
<dbReference type="RefSeq" id="WP_144449891.1">
    <property type="nucleotide sequence ID" value="NZ_VLKZ01000004.1"/>
</dbReference>
<accession>A0A562QJE6</accession>
<dbReference type="GO" id="GO:0004743">
    <property type="term" value="F:pyruvate kinase activity"/>
    <property type="evidence" value="ECO:0007669"/>
    <property type="project" value="UniProtKB-EC"/>
</dbReference>
<dbReference type="PANTHER" id="PTHR11817">
    <property type="entry name" value="PYRUVATE KINASE"/>
    <property type="match status" value="1"/>
</dbReference>
<comment type="cofactor">
    <cofactor evidence="1">
        <name>K(+)</name>
        <dbReference type="ChEBI" id="CHEBI:29103"/>
    </cofactor>
</comment>
<reference evidence="15 16" key="1">
    <citation type="journal article" date="2015" name="Stand. Genomic Sci.">
        <title>Genomic Encyclopedia of Bacterial and Archaeal Type Strains, Phase III: the genomes of soil and plant-associated and newly described type strains.</title>
        <authorList>
            <person name="Whitman W.B."/>
            <person name="Woyke T."/>
            <person name="Klenk H.P."/>
            <person name="Zhou Y."/>
            <person name="Lilburn T.G."/>
            <person name="Beck B.J."/>
            <person name="De Vos P."/>
            <person name="Vandamme P."/>
            <person name="Eisen J.A."/>
            <person name="Garrity G."/>
            <person name="Hugenholtz P."/>
            <person name="Kyrpides N.C."/>
        </authorList>
    </citation>
    <scope>NUCLEOTIDE SEQUENCE [LARGE SCALE GENOMIC DNA]</scope>
    <source>
        <strain evidence="15 16">CGMCC 1.10116</strain>
    </source>
</reference>
<evidence type="ECO:0000313" key="15">
    <source>
        <dbReference type="EMBL" id="TWI56854.1"/>
    </source>
</evidence>
<evidence type="ECO:0000256" key="2">
    <source>
        <dbReference type="ARBA" id="ARBA00004997"/>
    </source>
</evidence>
<evidence type="ECO:0000256" key="13">
    <source>
        <dbReference type="ARBA" id="ARBA00023317"/>
    </source>
</evidence>
<dbReference type="SUPFAM" id="SSF51621">
    <property type="entry name" value="Phosphoenolpyruvate/pyruvate domain"/>
    <property type="match status" value="1"/>
</dbReference>
<dbReference type="EC" id="2.7.1.40" evidence="4"/>
<proteinExistence type="inferred from homology"/>
<dbReference type="InterPro" id="IPR001697">
    <property type="entry name" value="Pyr_Knase"/>
</dbReference>
<dbReference type="GO" id="GO:0000287">
    <property type="term" value="F:magnesium ion binding"/>
    <property type="evidence" value="ECO:0007669"/>
    <property type="project" value="InterPro"/>
</dbReference>
<dbReference type="Pfam" id="PF00224">
    <property type="entry name" value="PK"/>
    <property type="match status" value="1"/>
</dbReference>
<dbReference type="SUPFAM" id="SSF50800">
    <property type="entry name" value="PK beta-barrel domain-like"/>
    <property type="match status" value="1"/>
</dbReference>
<comment type="pathway">
    <text evidence="2">Carbohydrate degradation; glycolysis; pyruvate from D-glyceraldehyde 3-phosphate: step 5/5.</text>
</comment>
<evidence type="ECO:0000256" key="10">
    <source>
        <dbReference type="ARBA" id="ARBA00022840"/>
    </source>
</evidence>
<gene>
    <name evidence="15" type="ORF">IQ10_01543</name>
</gene>
<dbReference type="InterPro" id="IPR015813">
    <property type="entry name" value="Pyrv/PenolPyrv_kinase-like_dom"/>
</dbReference>
<dbReference type="InterPro" id="IPR040442">
    <property type="entry name" value="Pyrv_kinase-like_dom_sf"/>
</dbReference>
<sequence length="606" mass="68425">MLLPSKGALATYISSVYQAILEKNKVEKNHYSSSEQTFSAANLLNFIELKKHVTTSLIDELNQFGFVLFSEDNVLSSLEKTLLNLGIKRLPKSNYLPLNPQLIAKQRVNGVLGDIKNTFHPHIMVTIDSQIVMDDRVIEQFLLNGMSIARINCAYDSESEWRNIINRLRKIEYGLRQQGKYKKQLKIYMDLAGPKIRIGPIKKVSTPLKIKVKKDAFGKASRARMGFICTNHIDRTLLSTTNSDEECPFIINVDRMNDIRLLNKGDMLDFQDYRNKKRTFTVDSKLSTDCVMVTIDETAYLTNETILLNLKKNIELRVGGIEPVPADIFVKRGDSLRIYLDPLKEGHSQTEADMAGVSVTIPKAFKNVQPNDLIFIDDGKIKGKVKSVSQTFIEVTIISPDKVRKIKEDKGVNLPNSLVSLNVPALTSKDKEDLTFVLENSDIVGISFVHHPRDLKQLKQILKQYNKTDMPIIAKIETKDAVENFSNIIFEGLSFEHFGVMIARGDLAIELGYGELTIVQEEILSLCRAAHIPVILATQILENLAKKGIPSRSELADLSFGNQFDCLMLNKGPYMADTISFITETLKIQTLAEINQQMITRHLLDY</sequence>
<dbReference type="Gene3D" id="2.40.33.10">
    <property type="entry name" value="PK beta-barrel domain-like"/>
    <property type="match status" value="1"/>
</dbReference>
<dbReference type="AlphaFoldDB" id="A0A562QJE6"/>
<dbReference type="InterPro" id="IPR015793">
    <property type="entry name" value="Pyrv_Knase_brl"/>
</dbReference>
<keyword evidence="9 15" id="KW-0418">Kinase</keyword>
<evidence type="ECO:0000256" key="1">
    <source>
        <dbReference type="ARBA" id="ARBA00001958"/>
    </source>
</evidence>
<comment type="caution">
    <text evidence="15">The sequence shown here is derived from an EMBL/GenBank/DDBJ whole genome shotgun (WGS) entry which is preliminary data.</text>
</comment>
<evidence type="ECO:0000256" key="3">
    <source>
        <dbReference type="ARBA" id="ARBA00008663"/>
    </source>
</evidence>
<protein>
    <recommendedName>
        <fullName evidence="5">Pyruvate kinase</fullName>
        <ecNumber evidence="4">2.7.1.40</ecNumber>
    </recommendedName>
</protein>
<dbReference type="Proteomes" id="UP000315711">
    <property type="component" value="Unassembled WGS sequence"/>
</dbReference>
<dbReference type="GO" id="GO:0005524">
    <property type="term" value="F:ATP binding"/>
    <property type="evidence" value="ECO:0007669"/>
    <property type="project" value="UniProtKB-KW"/>
</dbReference>
<evidence type="ECO:0000256" key="4">
    <source>
        <dbReference type="ARBA" id="ARBA00012142"/>
    </source>
</evidence>
<evidence type="ECO:0000259" key="14">
    <source>
        <dbReference type="Pfam" id="PF00224"/>
    </source>
</evidence>
<name>A0A562QJE6_9BACI</name>
<dbReference type="UniPathway" id="UPA00109">
    <property type="reaction ID" value="UER00188"/>
</dbReference>
<evidence type="ECO:0000256" key="11">
    <source>
        <dbReference type="ARBA" id="ARBA00022842"/>
    </source>
</evidence>
<evidence type="ECO:0000256" key="9">
    <source>
        <dbReference type="ARBA" id="ARBA00022777"/>
    </source>
</evidence>